<dbReference type="EMBL" id="QKTW01000011">
    <property type="protein sequence ID" value="PZF73500.1"/>
    <property type="molecule type" value="Genomic_DNA"/>
</dbReference>
<evidence type="ECO:0000313" key="1">
    <source>
        <dbReference type="EMBL" id="PZF73500.1"/>
    </source>
</evidence>
<gene>
    <name evidence="1" type="ORF">DN068_07180</name>
</gene>
<keyword evidence="2" id="KW-1185">Reference proteome</keyword>
<proteinExistence type="predicted"/>
<evidence type="ECO:0000313" key="2">
    <source>
        <dbReference type="Proteomes" id="UP000248745"/>
    </source>
</evidence>
<accession>A0A2W2AMG2</accession>
<protein>
    <submittedName>
        <fullName evidence="1">Uncharacterized protein</fullName>
    </submittedName>
</protein>
<name>A0A2W2AMG2_9BACT</name>
<comment type="caution">
    <text evidence="1">The sequence shown here is derived from an EMBL/GenBank/DDBJ whole genome shotgun (WGS) entry which is preliminary data.</text>
</comment>
<dbReference type="Proteomes" id="UP000248745">
    <property type="component" value="Unassembled WGS sequence"/>
</dbReference>
<dbReference type="OrthoDB" id="770811at2"/>
<dbReference type="RefSeq" id="WP_110998226.1">
    <property type="nucleotide sequence ID" value="NZ_QKTW01000011.1"/>
</dbReference>
<dbReference type="AlphaFoldDB" id="A0A2W2AMG2"/>
<reference evidence="1 2" key="1">
    <citation type="submission" date="2018-06" db="EMBL/GenBank/DDBJ databases">
        <title>Mucibacter soli gen. nov., sp. nov., a new member of the family Chitinophagaceae producing mucin.</title>
        <authorList>
            <person name="Kim M.-K."/>
            <person name="Park S."/>
            <person name="Kim T.-S."/>
            <person name="Joung Y."/>
            <person name="Han J.-H."/>
            <person name="Kim S.B."/>
        </authorList>
    </citation>
    <scope>NUCLEOTIDE SEQUENCE [LARGE SCALE GENOMIC DNA]</scope>
    <source>
        <strain evidence="1 2">R1-15</strain>
    </source>
</reference>
<sequence>MGKLHLYNTEIPLEALAHERAMLYQSYSPERKFNELLALIETARILNNGEPLKKPQGKGIIISKQK</sequence>
<organism evidence="1 2">
    <name type="scientific">Taibaiella soli</name>
    <dbReference type="NCBI Taxonomy" id="1649169"/>
    <lineage>
        <taxon>Bacteria</taxon>
        <taxon>Pseudomonadati</taxon>
        <taxon>Bacteroidota</taxon>
        <taxon>Chitinophagia</taxon>
        <taxon>Chitinophagales</taxon>
        <taxon>Chitinophagaceae</taxon>
        <taxon>Taibaiella</taxon>
    </lineage>
</organism>